<keyword evidence="3" id="KW-1185">Reference proteome</keyword>
<dbReference type="EMBL" id="CP050063">
    <property type="protein sequence ID" value="QIP16573.1"/>
    <property type="molecule type" value="Genomic_DNA"/>
</dbReference>
<evidence type="ECO:0000313" key="2">
    <source>
        <dbReference type="EMBL" id="QIP16573.1"/>
    </source>
</evidence>
<keyword evidence="1" id="KW-1133">Transmembrane helix</keyword>
<proteinExistence type="predicted"/>
<accession>A0A6G9AWJ7</accession>
<dbReference type="SUPFAM" id="SSF141072">
    <property type="entry name" value="CalX-like"/>
    <property type="match status" value="1"/>
</dbReference>
<feature type="transmembrane region" description="Helical" evidence="1">
    <location>
        <begin position="21"/>
        <end position="37"/>
    </location>
</feature>
<evidence type="ECO:0000313" key="3">
    <source>
        <dbReference type="Proteomes" id="UP000501802"/>
    </source>
</evidence>
<dbReference type="Gene3D" id="2.60.40.2030">
    <property type="match status" value="1"/>
</dbReference>
<keyword evidence="1" id="KW-0812">Transmembrane</keyword>
<dbReference type="InterPro" id="IPR038081">
    <property type="entry name" value="CalX-like_sf"/>
</dbReference>
<dbReference type="KEGG" id="spib:G8759_29990"/>
<keyword evidence="1" id="KW-0472">Membrane</keyword>
<dbReference type="RefSeq" id="WP_167216595.1">
    <property type="nucleotide sequence ID" value="NZ_CP050063.1"/>
</dbReference>
<reference evidence="2 3" key="1">
    <citation type="submission" date="2020-03" db="EMBL/GenBank/DDBJ databases">
        <authorList>
            <person name="Kim M.K."/>
        </authorList>
    </citation>
    <scope>NUCLEOTIDE SEQUENCE [LARGE SCALE GENOMIC DNA]</scope>
    <source>
        <strain evidence="2 3">BT328</strain>
    </source>
</reference>
<dbReference type="Proteomes" id="UP000501802">
    <property type="component" value="Chromosome"/>
</dbReference>
<dbReference type="AlphaFoldDB" id="A0A6G9AWJ7"/>
<sequence>MKDQTTYKQSGLERLNPGRQWLITLLLVVVVGWIAGACQEEDVNRTFEGPYFVRFTDSTLTYKESYSKPIAVRVHNVGPILNQPITVNYTVSGTAREGKDYTIVGTKGTVIIPANKSFGEISVQLINNANNILDSQSLTFALTGVQPSSLQVGFGTGEVPLGKTFTLTIKDDCLFGGTYTGSGVVAGKTATASGIEITSTDCKLYTLSNWNIGLINYVVVGNSTLFGFNADKPTLTFTDNGDNSLTVPAQTNGALGTNGSLSGSGAWNPRNRQITLNLQAKVRIQMTRDTVVTFRDTTLLFTQTYTPQ</sequence>
<name>A0A6G9AWJ7_9BACT</name>
<organism evidence="2 3">
    <name type="scientific">Spirosoma aureum</name>
    <dbReference type="NCBI Taxonomy" id="2692134"/>
    <lineage>
        <taxon>Bacteria</taxon>
        <taxon>Pseudomonadati</taxon>
        <taxon>Bacteroidota</taxon>
        <taxon>Cytophagia</taxon>
        <taxon>Cytophagales</taxon>
        <taxon>Cytophagaceae</taxon>
        <taxon>Spirosoma</taxon>
    </lineage>
</organism>
<gene>
    <name evidence="2" type="ORF">G8759_29990</name>
</gene>
<protein>
    <submittedName>
        <fullName evidence="2">Uncharacterized protein</fullName>
    </submittedName>
</protein>
<evidence type="ECO:0000256" key="1">
    <source>
        <dbReference type="SAM" id="Phobius"/>
    </source>
</evidence>